<sequence>MKSCFASVPLPGLLVALLCGLTVPGWGQVRPPGLLGQQSRLSYQALVPVADVSQAELVLRARAWAQRVAPAGKLPVLMRVTDGEVMRTTGVAPFTYDWGGKTLLPCVMRYTATITVRQGNYHYQVSDFVFLEKTTGPDSISVTPAETYFNGNFKPYREIAARFQTTMRTCFTEITGEVLAHLQESMRLPTPKTGTE</sequence>
<comment type="caution">
    <text evidence="1">The sequence shown here is derived from an EMBL/GenBank/DDBJ whole genome shotgun (WGS) entry which is preliminary data.</text>
</comment>
<reference evidence="1 2" key="1">
    <citation type="submission" date="2020-11" db="EMBL/GenBank/DDBJ databases">
        <authorList>
            <person name="Kim M.K."/>
        </authorList>
    </citation>
    <scope>NUCLEOTIDE SEQUENCE [LARGE SCALE GENOMIC DNA]</scope>
    <source>
        <strain evidence="1 2">BT683</strain>
    </source>
</reference>
<name>A0ABS0ILF9_9BACT</name>
<evidence type="ECO:0008006" key="3">
    <source>
        <dbReference type="Google" id="ProtNLM"/>
    </source>
</evidence>
<proteinExistence type="predicted"/>
<accession>A0ABS0ILF9</accession>
<evidence type="ECO:0000313" key="1">
    <source>
        <dbReference type="EMBL" id="MBF9239199.1"/>
    </source>
</evidence>
<organism evidence="1 2">
    <name type="scientific">Hymenobacter jeongseonensis</name>
    <dbReference type="NCBI Taxonomy" id="2791027"/>
    <lineage>
        <taxon>Bacteria</taxon>
        <taxon>Pseudomonadati</taxon>
        <taxon>Bacteroidota</taxon>
        <taxon>Cytophagia</taxon>
        <taxon>Cytophagales</taxon>
        <taxon>Hymenobacteraceae</taxon>
        <taxon>Hymenobacter</taxon>
    </lineage>
</organism>
<dbReference type="Proteomes" id="UP000597617">
    <property type="component" value="Unassembled WGS sequence"/>
</dbReference>
<dbReference type="EMBL" id="JADQDQ010000010">
    <property type="protein sequence ID" value="MBF9239199.1"/>
    <property type="molecule type" value="Genomic_DNA"/>
</dbReference>
<evidence type="ECO:0000313" key="2">
    <source>
        <dbReference type="Proteomes" id="UP000597617"/>
    </source>
</evidence>
<gene>
    <name evidence="1" type="ORF">I2I05_17475</name>
</gene>
<dbReference type="RefSeq" id="WP_196283556.1">
    <property type="nucleotide sequence ID" value="NZ_JADQDQ010000010.1"/>
</dbReference>
<protein>
    <recommendedName>
        <fullName evidence="3">DUF4468 domain-containing protein</fullName>
    </recommendedName>
</protein>
<keyword evidence="2" id="KW-1185">Reference proteome</keyword>